<dbReference type="PANTHER" id="PTHR31689">
    <property type="entry name" value="DIAMINOPIMELATE EPIMERASE, CHLOROPLASTIC"/>
    <property type="match status" value="1"/>
</dbReference>
<dbReference type="Gene3D" id="3.10.310.10">
    <property type="entry name" value="Diaminopimelate Epimerase, Chain A, domain 1"/>
    <property type="match status" value="2"/>
</dbReference>
<feature type="site" description="Could be important to modulate the pK values of the two catalytic cysteine residues" evidence="8">
    <location>
        <position position="216"/>
    </location>
</feature>
<dbReference type="InterPro" id="IPR001653">
    <property type="entry name" value="DAP_epimerase_DapF"/>
</dbReference>
<feature type="binding site" evidence="8">
    <location>
        <position position="49"/>
    </location>
    <ligand>
        <name>substrate</name>
    </ligand>
</feature>
<dbReference type="AlphaFoldDB" id="A0A8B6M3R0"/>
<keyword evidence="11" id="KW-1185">Reference proteome</keyword>
<evidence type="ECO:0000256" key="4">
    <source>
        <dbReference type="ARBA" id="ARBA00022605"/>
    </source>
</evidence>
<sequence length="290" mass="30896">MSPLANRLVTKMNGLGNEILVVDLRGAGFGVSAPEARAIARSKGLAFDQLMALSDPRSEGAEAYVTILNADGSEAGACGNGARCVAWTLFRDDARDEIFIETAAGRLACRRLGEWRFEVEMGAPRLAWTDIPLAKPTEDTTAIDLAFGPSGAPLLQKPAVVSMGNPHAIFFVEDFDAYDLAVIGPALEHDPIFPERANISLARIVSRDHIELKVWERGAGLTRACGSAACAALVAAARKNLTGRRATVSLPGGDLDIVWRESDDMVVMAGPVEFEFETELDPGLFADAAA</sequence>
<evidence type="ECO:0000256" key="3">
    <source>
        <dbReference type="ARBA" id="ARBA00013080"/>
    </source>
</evidence>
<comment type="subcellular location">
    <subcellularLocation>
        <location evidence="8">Cytoplasm</location>
    </subcellularLocation>
</comment>
<dbReference type="PANTHER" id="PTHR31689:SF0">
    <property type="entry name" value="DIAMINOPIMELATE EPIMERASE"/>
    <property type="match status" value="1"/>
</dbReference>
<dbReference type="Proteomes" id="UP000485880">
    <property type="component" value="Unassembled WGS sequence"/>
</dbReference>
<feature type="binding site" evidence="8">
    <location>
        <position position="17"/>
    </location>
    <ligand>
        <name>substrate</name>
    </ligand>
</feature>
<organism evidence="10 11">
    <name type="scientific">Methylocella tundrae</name>
    <dbReference type="NCBI Taxonomy" id="227605"/>
    <lineage>
        <taxon>Bacteria</taxon>
        <taxon>Pseudomonadati</taxon>
        <taxon>Pseudomonadota</taxon>
        <taxon>Alphaproteobacteria</taxon>
        <taxon>Hyphomicrobiales</taxon>
        <taxon>Beijerinckiaceae</taxon>
        <taxon>Methylocella</taxon>
    </lineage>
</organism>
<dbReference type="Pfam" id="PF01678">
    <property type="entry name" value="DAP_epimerase"/>
    <property type="match status" value="2"/>
</dbReference>
<feature type="binding site" evidence="8">
    <location>
        <begin position="79"/>
        <end position="80"/>
    </location>
    <ligand>
        <name>substrate</name>
    </ligand>
</feature>
<dbReference type="RefSeq" id="WP_174511765.1">
    <property type="nucleotide sequence ID" value="NZ_CABFMQ020000068.1"/>
</dbReference>
<keyword evidence="5 8" id="KW-0457">Lysine biosynthesis</keyword>
<feature type="binding site" evidence="8">
    <location>
        <position position="69"/>
    </location>
    <ligand>
        <name>substrate</name>
    </ligand>
</feature>
<dbReference type="NCBIfam" id="TIGR00652">
    <property type="entry name" value="DapF"/>
    <property type="match status" value="1"/>
</dbReference>
<dbReference type="GO" id="GO:0005829">
    <property type="term" value="C:cytosol"/>
    <property type="evidence" value="ECO:0007669"/>
    <property type="project" value="TreeGrafter"/>
</dbReference>
<gene>
    <name evidence="8 10" type="primary">dapF</name>
    <name evidence="10" type="ORF">MPC4_160086</name>
</gene>
<evidence type="ECO:0000256" key="5">
    <source>
        <dbReference type="ARBA" id="ARBA00023154"/>
    </source>
</evidence>
<feature type="binding site" evidence="8">
    <location>
        <begin position="216"/>
        <end position="217"/>
    </location>
    <ligand>
        <name>substrate</name>
    </ligand>
</feature>
<evidence type="ECO:0000256" key="9">
    <source>
        <dbReference type="PROSITE-ProRule" id="PRU10125"/>
    </source>
</evidence>
<dbReference type="InterPro" id="IPR018510">
    <property type="entry name" value="DAP_epimerase_AS"/>
</dbReference>
<comment type="similarity">
    <text evidence="2 8">Belongs to the diaminopimelate epimerase family.</text>
</comment>
<feature type="binding site" evidence="8">
    <location>
        <position position="198"/>
    </location>
    <ligand>
        <name>substrate</name>
    </ligand>
</feature>
<evidence type="ECO:0000256" key="2">
    <source>
        <dbReference type="ARBA" id="ARBA00010219"/>
    </source>
</evidence>
<comment type="subunit">
    <text evidence="8">Homodimer.</text>
</comment>
<dbReference type="SUPFAM" id="SSF54506">
    <property type="entry name" value="Diaminopimelate epimerase-like"/>
    <property type="match status" value="2"/>
</dbReference>
<feature type="site" description="Could be important to modulate the pK values of the two catalytic cysteine residues" evidence="8">
    <location>
        <position position="167"/>
    </location>
</feature>
<feature type="active site" description="Proton donor" evidence="8">
    <location>
        <position position="78"/>
    </location>
</feature>
<evidence type="ECO:0000313" key="10">
    <source>
        <dbReference type="EMBL" id="VTZ49436.1"/>
    </source>
</evidence>
<comment type="catalytic activity">
    <reaction evidence="7 8">
        <text>(2S,6S)-2,6-diaminopimelate = meso-2,6-diaminopimelate</text>
        <dbReference type="Rhea" id="RHEA:15393"/>
        <dbReference type="ChEBI" id="CHEBI:57609"/>
        <dbReference type="ChEBI" id="CHEBI:57791"/>
        <dbReference type="EC" id="5.1.1.7"/>
    </reaction>
</comment>
<comment type="pathway">
    <text evidence="1 8">Amino-acid biosynthesis; L-lysine biosynthesis via DAP pathway; DL-2,6-diaminopimelate from LL-2,6-diaminopimelate: step 1/1.</text>
</comment>
<evidence type="ECO:0000256" key="1">
    <source>
        <dbReference type="ARBA" id="ARBA00005196"/>
    </source>
</evidence>
<keyword evidence="4 8" id="KW-0028">Amino-acid biosynthesis</keyword>
<feature type="binding site" evidence="8">
    <location>
        <begin position="226"/>
        <end position="227"/>
    </location>
    <ligand>
        <name>substrate</name>
    </ligand>
</feature>
<proteinExistence type="inferred from homology"/>
<evidence type="ECO:0000313" key="11">
    <source>
        <dbReference type="Proteomes" id="UP000485880"/>
    </source>
</evidence>
<dbReference type="UniPathway" id="UPA00034">
    <property type="reaction ID" value="UER00025"/>
</dbReference>
<reference evidence="10 11" key="1">
    <citation type="submission" date="2019-05" db="EMBL/GenBank/DDBJ databases">
        <authorList>
            <person name="Farhan Ul Haque M."/>
        </authorList>
    </citation>
    <scope>NUCLEOTIDE SEQUENCE [LARGE SCALE GENOMIC DNA]</scope>
    <source>
        <strain evidence="10">2</strain>
    </source>
</reference>
<dbReference type="PROSITE" id="PS01326">
    <property type="entry name" value="DAP_EPIMERASE"/>
    <property type="match status" value="1"/>
</dbReference>
<dbReference type="EC" id="5.1.1.7" evidence="3 8"/>
<feature type="active site" evidence="9">
    <location>
        <position position="78"/>
    </location>
</feature>
<keyword evidence="8" id="KW-0963">Cytoplasm</keyword>
<name>A0A8B6M3R0_METTU</name>
<comment type="caution">
    <text evidence="10">The sequence shown here is derived from an EMBL/GenBank/DDBJ whole genome shotgun (WGS) entry which is preliminary data.</text>
</comment>
<protein>
    <recommendedName>
        <fullName evidence="3 8">Diaminopimelate epimerase</fullName>
        <shortName evidence="8">DAP epimerase</shortName>
        <ecNumber evidence="3 8">5.1.1.7</ecNumber>
    </recommendedName>
    <alternativeName>
        <fullName evidence="8">PLP-independent amino acid racemase</fullName>
    </alternativeName>
</protein>
<feature type="active site" description="Proton acceptor" evidence="8">
    <location>
        <position position="225"/>
    </location>
</feature>
<evidence type="ECO:0000256" key="8">
    <source>
        <dbReference type="HAMAP-Rule" id="MF_00197"/>
    </source>
</evidence>
<evidence type="ECO:0000256" key="6">
    <source>
        <dbReference type="ARBA" id="ARBA00023235"/>
    </source>
</evidence>
<comment type="function">
    <text evidence="8">Catalyzes the stereoinversion of LL-2,6-diaminopimelate (L,L-DAP) to meso-diaminopimelate (meso-DAP), a precursor of L-lysine and an essential component of the bacterial peptidoglycan.</text>
</comment>
<accession>A0A8B6M3R0</accession>
<keyword evidence="6 8" id="KW-0413">Isomerase</keyword>
<dbReference type="GO" id="GO:0008837">
    <property type="term" value="F:diaminopimelate epimerase activity"/>
    <property type="evidence" value="ECO:0007669"/>
    <property type="project" value="UniProtKB-UniRule"/>
</dbReference>
<dbReference type="GO" id="GO:0009089">
    <property type="term" value="P:lysine biosynthetic process via diaminopimelate"/>
    <property type="evidence" value="ECO:0007669"/>
    <property type="project" value="UniProtKB-UniRule"/>
</dbReference>
<dbReference type="EMBL" id="CABFMQ020000068">
    <property type="protein sequence ID" value="VTZ49436.1"/>
    <property type="molecule type" value="Genomic_DNA"/>
</dbReference>
<evidence type="ECO:0000256" key="7">
    <source>
        <dbReference type="ARBA" id="ARBA00051712"/>
    </source>
</evidence>
<feature type="binding site" evidence="8">
    <location>
        <position position="165"/>
    </location>
    <ligand>
        <name>substrate</name>
    </ligand>
</feature>
<dbReference type="HAMAP" id="MF_00197">
    <property type="entry name" value="DAP_epimerase"/>
    <property type="match status" value="1"/>
</dbReference>